<comment type="caution">
    <text evidence="1">The sequence shown here is derived from an EMBL/GenBank/DDBJ whole genome shotgun (WGS) entry which is preliminary data.</text>
</comment>
<feature type="non-terminal residue" evidence="1">
    <location>
        <position position="1"/>
    </location>
</feature>
<proteinExistence type="predicted"/>
<dbReference type="EMBL" id="NIRI02000076">
    <property type="protein sequence ID" value="KAG5441764.1"/>
    <property type="molecule type" value="Genomic_DNA"/>
</dbReference>
<evidence type="ECO:0000313" key="1">
    <source>
        <dbReference type="EMBL" id="KAG5441764.1"/>
    </source>
</evidence>
<organism evidence="1 2">
    <name type="scientific">Clonorchis sinensis</name>
    <name type="common">Chinese liver fluke</name>
    <dbReference type="NCBI Taxonomy" id="79923"/>
    <lineage>
        <taxon>Eukaryota</taxon>
        <taxon>Metazoa</taxon>
        <taxon>Spiralia</taxon>
        <taxon>Lophotrochozoa</taxon>
        <taxon>Platyhelminthes</taxon>
        <taxon>Trematoda</taxon>
        <taxon>Digenea</taxon>
        <taxon>Opisthorchiida</taxon>
        <taxon>Opisthorchiata</taxon>
        <taxon>Opisthorchiidae</taxon>
        <taxon>Clonorchis</taxon>
    </lineage>
</organism>
<keyword evidence="2" id="KW-1185">Reference proteome</keyword>
<gene>
    <name evidence="1" type="ORF">CSKR_114300</name>
</gene>
<name>A0A3R7CDJ1_CLOSI</name>
<protein>
    <submittedName>
        <fullName evidence="1">Uncharacterized protein</fullName>
    </submittedName>
</protein>
<reference evidence="1 2" key="2">
    <citation type="journal article" date="2021" name="Genomics">
        <title>High-quality reference genome for Clonorchis sinensis.</title>
        <authorList>
            <person name="Young N.D."/>
            <person name="Stroehlein A.J."/>
            <person name="Kinkar L."/>
            <person name="Wang T."/>
            <person name="Sohn W.M."/>
            <person name="Chang B.C.H."/>
            <person name="Kaur P."/>
            <person name="Weisz D."/>
            <person name="Dudchenko O."/>
            <person name="Aiden E.L."/>
            <person name="Korhonen P.K."/>
            <person name="Gasser R.B."/>
        </authorList>
    </citation>
    <scope>NUCLEOTIDE SEQUENCE [LARGE SCALE GENOMIC DNA]</scope>
    <source>
        <strain evidence="1">Cs-k2</strain>
    </source>
</reference>
<accession>A0A3R7CDJ1</accession>
<evidence type="ECO:0000313" key="2">
    <source>
        <dbReference type="Proteomes" id="UP000286415"/>
    </source>
</evidence>
<dbReference type="OrthoDB" id="10455350at2759"/>
<dbReference type="InParanoid" id="A0A3R7CDJ1"/>
<dbReference type="Proteomes" id="UP000286415">
    <property type="component" value="Unassembled WGS sequence"/>
</dbReference>
<sequence>QLEREAAWCSTFSCLETSQQEVQLGYSLVSRKNQIDLQISNLSLTETRALYLPDEPQEGRNRSWAVEEFSATL</sequence>
<dbReference type="AlphaFoldDB" id="A0A3R7CDJ1"/>
<reference evidence="1 2" key="1">
    <citation type="journal article" date="2018" name="Biotechnol. Adv.">
        <title>Improved genomic resources and new bioinformatic workflow for the carcinogenic parasite Clonorchis sinensis: Biotechnological implications.</title>
        <authorList>
            <person name="Wang D."/>
            <person name="Korhonen P.K."/>
            <person name="Gasser R.B."/>
            <person name="Young N.D."/>
        </authorList>
    </citation>
    <scope>NUCLEOTIDE SEQUENCE [LARGE SCALE GENOMIC DNA]</scope>
    <source>
        <strain evidence="1">Cs-k2</strain>
    </source>
</reference>